<comment type="caution">
    <text evidence="1">The sequence shown here is derived from an EMBL/GenBank/DDBJ whole genome shotgun (WGS) entry which is preliminary data.</text>
</comment>
<reference evidence="1 2" key="1">
    <citation type="submission" date="2017-04" db="EMBL/GenBank/DDBJ databases">
        <title>Novel microbial lineages endemic to geothermal iron-oxide mats fill important gaps in the evolutionary history of Archaea.</title>
        <authorList>
            <person name="Jay Z.J."/>
            <person name="Beam J.P."/>
            <person name="Dlakic M."/>
            <person name="Rusch D.B."/>
            <person name="Kozubal M.A."/>
            <person name="Inskeep W.P."/>
        </authorList>
    </citation>
    <scope>NUCLEOTIDE SEQUENCE [LARGE SCALE GENOMIC DNA]</scope>
    <source>
        <strain evidence="1">ECH_B_SAG-G06</strain>
    </source>
</reference>
<proteinExistence type="predicted"/>
<organism evidence="1 2">
    <name type="scientific">Candidatus Marsarchaeota G2 archaeon ECH_B_SAG-G06</name>
    <dbReference type="NCBI Taxonomy" id="1978166"/>
    <lineage>
        <taxon>Archaea</taxon>
        <taxon>Candidatus Marsarchaeota</taxon>
        <taxon>Candidatus Marsarchaeota group 2</taxon>
    </lineage>
</organism>
<name>A0A2R6BZX4_9ARCH</name>
<evidence type="ECO:0000313" key="2">
    <source>
        <dbReference type="Proteomes" id="UP000240582"/>
    </source>
</evidence>
<dbReference type="Proteomes" id="UP000240582">
    <property type="component" value="Unassembled WGS sequence"/>
</dbReference>
<dbReference type="EMBL" id="NEXN01000051">
    <property type="protein sequence ID" value="PSO04191.1"/>
    <property type="molecule type" value="Genomic_DNA"/>
</dbReference>
<protein>
    <submittedName>
        <fullName evidence="1">Uncharacterized protein</fullName>
    </submittedName>
</protein>
<gene>
    <name evidence="1" type="ORF">B9Q12_02815</name>
</gene>
<dbReference type="AlphaFoldDB" id="A0A2R6BZX4"/>
<accession>A0A2R6BZX4</accession>
<evidence type="ECO:0000313" key="1">
    <source>
        <dbReference type="EMBL" id="PSO04191.1"/>
    </source>
</evidence>
<sequence length="287" mass="30917">MTTPKMWITPGLYNSSVVSFVYTRNYNCTPGVLTYFPNESVVTKWTQCEVGMGNAQAEAGAVPLWVLVPAFAGLSIFGVTQLGATPQGFPVFEYNGQNITILTDCGASGTPAGCPDHPLYLYSPAFTVVEEHLGIKNGVFGLPEGVLPTPAHDHLISCCLKVIPWYTIVVLVFDPNILPNPVTGECTQIVPSNLSNPTANCLNNFENLVNALTTHDSAVPTANSNNPIWKALGEPTTQVVVPGAATPAQLSNANSNLFEHFYVNTINPYLYYYSDPCEAFQGTSCPY</sequence>